<dbReference type="GO" id="GO:0022857">
    <property type="term" value="F:transmembrane transporter activity"/>
    <property type="evidence" value="ECO:0007669"/>
    <property type="project" value="InterPro"/>
</dbReference>
<dbReference type="GO" id="GO:0005886">
    <property type="term" value="C:plasma membrane"/>
    <property type="evidence" value="ECO:0007669"/>
    <property type="project" value="UniProtKB-SubCell"/>
</dbReference>
<organism evidence="7 8">
    <name type="scientific">Corynebacterium variabile</name>
    <dbReference type="NCBI Taxonomy" id="1727"/>
    <lineage>
        <taxon>Bacteria</taxon>
        <taxon>Bacillati</taxon>
        <taxon>Actinomycetota</taxon>
        <taxon>Actinomycetes</taxon>
        <taxon>Mycobacteriales</taxon>
        <taxon>Corynebacteriaceae</taxon>
        <taxon>Corynebacterium</taxon>
    </lineage>
</organism>
<feature type="transmembrane region" description="Helical" evidence="5">
    <location>
        <begin position="584"/>
        <end position="609"/>
    </location>
</feature>
<dbReference type="PROSITE" id="PS50850">
    <property type="entry name" value="MFS"/>
    <property type="match status" value="1"/>
</dbReference>
<keyword evidence="4 5" id="KW-0472">Membrane</keyword>
<dbReference type="PANTHER" id="PTHR23534">
    <property type="entry name" value="MFS PERMEASE"/>
    <property type="match status" value="1"/>
</dbReference>
<dbReference type="Gene3D" id="1.20.1250.20">
    <property type="entry name" value="MFS general substrate transporter like domains"/>
    <property type="match status" value="1"/>
</dbReference>
<dbReference type="InterPro" id="IPR020846">
    <property type="entry name" value="MFS_dom"/>
</dbReference>
<dbReference type="InterPro" id="IPR011701">
    <property type="entry name" value="MFS"/>
</dbReference>
<dbReference type="OrthoDB" id="9776171at2"/>
<accession>A0A0X2NPA0</accession>
<dbReference type="Pfam" id="PF14025">
    <property type="entry name" value="DUF4241"/>
    <property type="match status" value="1"/>
</dbReference>
<feature type="transmembrane region" description="Helical" evidence="5">
    <location>
        <begin position="558"/>
        <end position="577"/>
    </location>
</feature>
<evidence type="ECO:0000259" key="6">
    <source>
        <dbReference type="PROSITE" id="PS50850"/>
    </source>
</evidence>
<dbReference type="AlphaFoldDB" id="A0A0X2NPA0"/>
<dbReference type="EMBL" id="FAUH01000014">
    <property type="protein sequence ID" value="CUU66679.1"/>
    <property type="molecule type" value="Genomic_DNA"/>
</dbReference>
<keyword evidence="8" id="KW-1185">Reference proteome</keyword>
<evidence type="ECO:0000256" key="2">
    <source>
        <dbReference type="ARBA" id="ARBA00022692"/>
    </source>
</evidence>
<dbReference type="Proteomes" id="UP000182498">
    <property type="component" value="Unassembled WGS sequence"/>
</dbReference>
<evidence type="ECO:0000313" key="7">
    <source>
        <dbReference type="EMBL" id="CUU66679.1"/>
    </source>
</evidence>
<evidence type="ECO:0000256" key="1">
    <source>
        <dbReference type="ARBA" id="ARBA00004651"/>
    </source>
</evidence>
<reference evidence="8" key="1">
    <citation type="submission" date="2015-11" db="EMBL/GenBank/DDBJ databases">
        <authorList>
            <person name="Dugat-Bony E."/>
        </authorList>
    </citation>
    <scope>NUCLEOTIDE SEQUENCE [LARGE SCALE GENOMIC DNA]</scope>
    <source>
        <strain evidence="8">Mu292</strain>
    </source>
</reference>
<evidence type="ECO:0000256" key="3">
    <source>
        <dbReference type="ARBA" id="ARBA00022989"/>
    </source>
</evidence>
<dbReference type="PANTHER" id="PTHR23534:SF1">
    <property type="entry name" value="MAJOR FACILITATOR SUPERFAMILY PROTEIN"/>
    <property type="match status" value="1"/>
</dbReference>
<feature type="transmembrane region" description="Helical" evidence="5">
    <location>
        <begin position="296"/>
        <end position="319"/>
    </location>
</feature>
<keyword evidence="3 5" id="KW-1133">Transmembrane helix</keyword>
<name>A0A0X2NPA0_9CORY</name>
<keyword evidence="2 5" id="KW-0812">Transmembrane</keyword>
<comment type="subcellular location">
    <subcellularLocation>
        <location evidence="1">Cell membrane</location>
        <topology evidence="1">Multi-pass membrane protein</topology>
    </subcellularLocation>
</comment>
<gene>
    <name evidence="7" type="ORF">CVAR292_02026</name>
</gene>
<dbReference type="Pfam" id="PF07690">
    <property type="entry name" value="MFS_1"/>
    <property type="match status" value="2"/>
</dbReference>
<evidence type="ECO:0000313" key="8">
    <source>
        <dbReference type="Proteomes" id="UP000182498"/>
    </source>
</evidence>
<dbReference type="SUPFAM" id="SSF103473">
    <property type="entry name" value="MFS general substrate transporter"/>
    <property type="match status" value="1"/>
</dbReference>
<feature type="transmembrane region" description="Helical" evidence="5">
    <location>
        <begin position="360"/>
        <end position="393"/>
    </location>
</feature>
<sequence>MYVRIIDVADPGQPPHLRNARLAVLIAASLADLGARTASTVDLTPDGEEDAPDGEHYGVGVDTATVGFADADAAARMPEDEQERDEIADSWWDLMEDATSTPRYSADIPLPNADRGENLICCMSGWGDGFYAVTGSVDASGTLLAVHVDFGVEVASSQYGERLTAVPGFSGTSVVPIGCSTVTVFRCDSCGPGSSSPVQPPRPKARTADTAATVMAPCLRGVLPIIVIASVSPVPVSGPAPPGGFPEKYSLLLSYSMELGNTVVGNIDAVPGSVPGTPPVITAEEQARIHRRTLRVVILSQILGGAGLAAGISVGALLAQDMLGSDSLAGLPTGLFTLGSAAAAFLVGRSTRVLGRRLGLAAGFTAGGLGAVGVVVAAVADSVPLLFISLFIYGSGTATNLQTRYAGSDLAPAEKRGHGTSMATVATTVGAVAGPNLIDPLGHLADNLGIPTLAGPFLLAAVAYLAAGVTLFLLLRPDPYLLARQIAGDDGPGGGTGPVPKPARGAWVGAATMTMTPVHMRAHDHGMGAVGLVIGLHVASMWLPSLVTGRLVDSAGRVPVAVAAGVTLLAAGLTAALAPADSLVLLIVALMLLGLGWNLGLVSGTAMVVDATVPANRPQTQGTVDVGIALSGAVAGLASGAVMTATSYQILGVIGGVLSLLLIPALRWGRQGVRR</sequence>
<evidence type="ECO:0000256" key="4">
    <source>
        <dbReference type="ARBA" id="ARBA00023136"/>
    </source>
</evidence>
<feature type="domain" description="Major facilitator superfamily (MFS) profile" evidence="6">
    <location>
        <begin position="456"/>
        <end position="675"/>
    </location>
</feature>
<protein>
    <submittedName>
        <fullName evidence="7">Arabinose efflux permease</fullName>
    </submittedName>
</protein>
<feature type="transmembrane region" description="Helical" evidence="5">
    <location>
        <begin position="529"/>
        <end position="552"/>
    </location>
</feature>
<feature type="transmembrane region" description="Helical" evidence="5">
    <location>
        <begin position="331"/>
        <end position="348"/>
    </location>
</feature>
<dbReference type="InterPro" id="IPR025335">
    <property type="entry name" value="DUF4241"/>
</dbReference>
<dbReference type="InterPro" id="IPR036259">
    <property type="entry name" value="MFS_trans_sf"/>
</dbReference>
<feature type="transmembrane region" description="Helical" evidence="5">
    <location>
        <begin position="453"/>
        <end position="475"/>
    </location>
</feature>
<feature type="transmembrane region" description="Helical" evidence="5">
    <location>
        <begin position="647"/>
        <end position="666"/>
    </location>
</feature>
<evidence type="ECO:0000256" key="5">
    <source>
        <dbReference type="SAM" id="Phobius"/>
    </source>
</evidence>
<proteinExistence type="predicted"/>